<dbReference type="EMBL" id="JBHULN010000021">
    <property type="protein sequence ID" value="MFD2573828.1"/>
    <property type="molecule type" value="Genomic_DNA"/>
</dbReference>
<evidence type="ECO:0000256" key="1">
    <source>
        <dbReference type="SAM" id="MobiDB-lite"/>
    </source>
</evidence>
<dbReference type="RefSeq" id="WP_381526886.1">
    <property type="nucleotide sequence ID" value="NZ_JBHULN010000021.1"/>
</dbReference>
<protein>
    <submittedName>
        <fullName evidence="2">DUF6582 domain-containing protein</fullName>
    </submittedName>
</protein>
<keyword evidence="3" id="KW-1185">Reference proteome</keyword>
<comment type="caution">
    <text evidence="2">The sequence shown here is derived from an EMBL/GenBank/DDBJ whole genome shotgun (WGS) entry which is preliminary data.</text>
</comment>
<evidence type="ECO:0000313" key="2">
    <source>
        <dbReference type="EMBL" id="MFD2573828.1"/>
    </source>
</evidence>
<feature type="compositionally biased region" description="Basic and acidic residues" evidence="1">
    <location>
        <begin position="67"/>
        <end position="86"/>
    </location>
</feature>
<organism evidence="2 3">
    <name type="scientific">Spirosoma soli</name>
    <dbReference type="NCBI Taxonomy" id="1770529"/>
    <lineage>
        <taxon>Bacteria</taxon>
        <taxon>Pseudomonadati</taxon>
        <taxon>Bacteroidota</taxon>
        <taxon>Cytophagia</taxon>
        <taxon>Cytophagales</taxon>
        <taxon>Cytophagaceae</taxon>
        <taxon>Spirosoma</taxon>
    </lineage>
</organism>
<evidence type="ECO:0000313" key="3">
    <source>
        <dbReference type="Proteomes" id="UP001597469"/>
    </source>
</evidence>
<dbReference type="InterPro" id="IPR046489">
    <property type="entry name" value="DUF6582"/>
</dbReference>
<dbReference type="Proteomes" id="UP001597469">
    <property type="component" value="Unassembled WGS sequence"/>
</dbReference>
<dbReference type="Pfam" id="PF20223">
    <property type="entry name" value="DUF6582"/>
    <property type="match status" value="1"/>
</dbReference>
<name>A0ABW5M9V0_9BACT</name>
<accession>A0ABW5M9V0</accession>
<sequence>MIISATKLHGLRFVIRSLVSGSGRMQRGKRLLESYLQMRGCNGHSKHLAIGAVDCYNQNPTIMAQDSKIDQRDDVNPTEGEHKYGDVEFADPTNKKYPIDTPEHVRAAWSYINHKDNAAKYDADEVDIIKDRIKTAAKKHGVDINAD</sequence>
<gene>
    <name evidence="2" type="ORF">ACFSUS_24540</name>
</gene>
<feature type="region of interest" description="Disordered" evidence="1">
    <location>
        <begin position="65"/>
        <end position="98"/>
    </location>
</feature>
<proteinExistence type="predicted"/>
<reference evidence="3" key="1">
    <citation type="journal article" date="2019" name="Int. J. Syst. Evol. Microbiol.">
        <title>The Global Catalogue of Microorganisms (GCM) 10K type strain sequencing project: providing services to taxonomists for standard genome sequencing and annotation.</title>
        <authorList>
            <consortium name="The Broad Institute Genomics Platform"/>
            <consortium name="The Broad Institute Genome Sequencing Center for Infectious Disease"/>
            <person name="Wu L."/>
            <person name="Ma J."/>
        </authorList>
    </citation>
    <scope>NUCLEOTIDE SEQUENCE [LARGE SCALE GENOMIC DNA]</scope>
    <source>
        <strain evidence="3">KCTC 42805</strain>
    </source>
</reference>